<comment type="similarity">
    <text evidence="3">Belongs to the ABC transporter superfamily.</text>
</comment>
<reference evidence="15" key="1">
    <citation type="submission" date="2017-09" db="EMBL/GenBank/DDBJ databases">
        <authorList>
            <person name="Cho G.-S."/>
            <person name="Oguntoyinbo F.A."/>
            <person name="Cnockaert M."/>
            <person name="Kabisch J."/>
            <person name="Neve H."/>
            <person name="Bockelmann W."/>
            <person name="Wenning M."/>
            <person name="Franz C.M."/>
            <person name="Vandamme P."/>
        </authorList>
    </citation>
    <scope>NUCLEOTIDE SEQUENCE [LARGE SCALE GENOMIC DNA]</scope>
    <source>
        <strain evidence="15">MBT G8648</strain>
    </source>
</reference>
<keyword evidence="11" id="KW-0472">Membrane</keyword>
<dbReference type="PANTHER" id="PTHR43166">
    <property type="entry name" value="AMINO ACID IMPORT ATP-BINDING PROTEIN"/>
    <property type="match status" value="1"/>
</dbReference>
<evidence type="ECO:0000256" key="10">
    <source>
        <dbReference type="ARBA" id="ARBA00022970"/>
    </source>
</evidence>
<keyword evidence="7" id="KW-0547">Nucleotide-binding</keyword>
<keyword evidence="15" id="KW-1185">Reference proteome</keyword>
<dbReference type="PROSITE" id="PS00211">
    <property type="entry name" value="ABC_TRANSPORTER_1"/>
    <property type="match status" value="1"/>
</dbReference>
<dbReference type="SMART" id="SM00930">
    <property type="entry name" value="NIL"/>
    <property type="match status" value="1"/>
</dbReference>
<evidence type="ECO:0000256" key="12">
    <source>
        <dbReference type="SAM" id="MobiDB-lite"/>
    </source>
</evidence>
<sequence>MNIAVAPYRKAAPSGAADSQKTSPTNPLHLRLEGVGKTYVSGQRRVEALKDINLDIYQGEIFGIIGRSGAGKSSLIRTLNRLEDVTTGKVLINDVDIQSLDTNGLVKLRRRIGMIFQHFNLLSSATVFENLALPLKAAGIRDKQRIRQRAQELLRLVGLEGKEDVYPSRLSGGQKQRVGIARALMLDPEILLCDEATSALDPETTQSILSLIKEINKTLKLTVVLITHEMSVISQICDRVAVLEDGALAELGPVWRVFGRPEHEATQALLAPLKPKISDDIAQAISATPADNTSRAIVKFFFDGTAATYLPLGILSQRLGGDLRLLQSGIGRLQGHPQGELLVSLPYQQHELAQRLETINDLVSTVEVLGYAVPANA</sequence>
<dbReference type="GO" id="GO:0006865">
    <property type="term" value="P:amino acid transport"/>
    <property type="evidence" value="ECO:0007669"/>
    <property type="project" value="UniProtKB-KW"/>
</dbReference>
<keyword evidence="5" id="KW-0813">Transport</keyword>
<evidence type="ECO:0000256" key="2">
    <source>
        <dbReference type="ARBA" id="ARBA00004417"/>
    </source>
</evidence>
<accession>A0A2A4HMY7</accession>
<evidence type="ECO:0000256" key="7">
    <source>
        <dbReference type="ARBA" id="ARBA00022741"/>
    </source>
</evidence>
<dbReference type="GO" id="GO:0005886">
    <property type="term" value="C:plasma membrane"/>
    <property type="evidence" value="ECO:0007669"/>
    <property type="project" value="UniProtKB-SubCell"/>
</dbReference>
<feature type="compositionally biased region" description="Polar residues" evidence="12">
    <location>
        <begin position="17"/>
        <end position="26"/>
    </location>
</feature>
<evidence type="ECO:0000256" key="9">
    <source>
        <dbReference type="ARBA" id="ARBA00022967"/>
    </source>
</evidence>
<dbReference type="InterPro" id="IPR041701">
    <property type="entry name" value="MetN_ABC"/>
</dbReference>
<evidence type="ECO:0000313" key="15">
    <source>
        <dbReference type="Proteomes" id="UP000218677"/>
    </source>
</evidence>
<dbReference type="GO" id="GO:0016887">
    <property type="term" value="F:ATP hydrolysis activity"/>
    <property type="evidence" value="ECO:0007669"/>
    <property type="project" value="InterPro"/>
</dbReference>
<dbReference type="SMART" id="SM00382">
    <property type="entry name" value="AAA"/>
    <property type="match status" value="1"/>
</dbReference>
<dbReference type="Proteomes" id="UP000218677">
    <property type="component" value="Unassembled WGS sequence"/>
</dbReference>
<gene>
    <name evidence="14" type="ORF">CPA45_10940</name>
</gene>
<comment type="subcellular location">
    <subcellularLocation>
        <location evidence="2">Cell inner membrane</location>
        <topology evidence="2">Peripheral membrane protein</topology>
    </subcellularLocation>
</comment>
<dbReference type="InterPro" id="IPR003593">
    <property type="entry name" value="AAA+_ATPase"/>
</dbReference>
<evidence type="ECO:0000256" key="6">
    <source>
        <dbReference type="ARBA" id="ARBA00022475"/>
    </source>
</evidence>
<evidence type="ECO:0000256" key="11">
    <source>
        <dbReference type="ARBA" id="ARBA00023136"/>
    </source>
</evidence>
<feature type="region of interest" description="Disordered" evidence="12">
    <location>
        <begin position="1"/>
        <end position="27"/>
    </location>
</feature>
<dbReference type="InterPro" id="IPR018449">
    <property type="entry name" value="NIL_domain"/>
</dbReference>
<evidence type="ECO:0000259" key="13">
    <source>
        <dbReference type="PROSITE" id="PS50893"/>
    </source>
</evidence>
<dbReference type="Gene3D" id="3.30.70.260">
    <property type="match status" value="1"/>
</dbReference>
<dbReference type="AlphaFoldDB" id="A0A2A4HMY7"/>
<dbReference type="OrthoDB" id="9802264at2"/>
<dbReference type="FunFam" id="3.40.50.300:FF:000056">
    <property type="entry name" value="Cell division ATP-binding protein FtsE"/>
    <property type="match status" value="1"/>
</dbReference>
<dbReference type="Pfam" id="PF09383">
    <property type="entry name" value="NIL"/>
    <property type="match status" value="1"/>
</dbReference>
<evidence type="ECO:0000256" key="8">
    <source>
        <dbReference type="ARBA" id="ARBA00022840"/>
    </source>
</evidence>
<dbReference type="EMBL" id="NWUX01000008">
    <property type="protein sequence ID" value="PCF95565.1"/>
    <property type="molecule type" value="Genomic_DNA"/>
</dbReference>
<keyword evidence="10" id="KW-0029">Amino-acid transport</keyword>
<dbReference type="CDD" id="cd03258">
    <property type="entry name" value="ABC_MetN_methionine_transporter"/>
    <property type="match status" value="1"/>
</dbReference>
<organism evidence="14 15">
    <name type="scientific">Vreelandella nigrificans</name>
    <dbReference type="NCBI Taxonomy" id="2042704"/>
    <lineage>
        <taxon>Bacteria</taxon>
        <taxon>Pseudomonadati</taxon>
        <taxon>Pseudomonadota</taxon>
        <taxon>Gammaproteobacteria</taxon>
        <taxon>Oceanospirillales</taxon>
        <taxon>Halomonadaceae</taxon>
        <taxon>Vreelandella</taxon>
    </lineage>
</organism>
<evidence type="ECO:0000256" key="5">
    <source>
        <dbReference type="ARBA" id="ARBA00022448"/>
    </source>
</evidence>
<name>A0A2A4HMY7_9GAMM</name>
<evidence type="ECO:0000256" key="1">
    <source>
        <dbReference type="ARBA" id="ARBA00002579"/>
    </source>
</evidence>
<dbReference type="InterPro" id="IPR045865">
    <property type="entry name" value="ACT-like_dom_sf"/>
</dbReference>
<keyword evidence="9" id="KW-1278">Translocase</keyword>
<keyword evidence="6" id="KW-1003">Cell membrane</keyword>
<dbReference type="InterPro" id="IPR017871">
    <property type="entry name" value="ABC_transporter-like_CS"/>
</dbReference>
<comment type="function">
    <text evidence="1">Part of the ABC transporter FtsEX involved in cellular division. Important for assembly or stability of the septal ring.</text>
</comment>
<keyword evidence="8 14" id="KW-0067">ATP-binding</keyword>
<dbReference type="InterPro" id="IPR050086">
    <property type="entry name" value="MetN_ABC_transporter-like"/>
</dbReference>
<dbReference type="InterPro" id="IPR027417">
    <property type="entry name" value="P-loop_NTPase"/>
</dbReference>
<dbReference type="SUPFAM" id="SSF52540">
    <property type="entry name" value="P-loop containing nucleoside triphosphate hydrolases"/>
    <property type="match status" value="1"/>
</dbReference>
<dbReference type="SUPFAM" id="SSF55021">
    <property type="entry name" value="ACT-like"/>
    <property type="match status" value="1"/>
</dbReference>
<dbReference type="InterPro" id="IPR003439">
    <property type="entry name" value="ABC_transporter-like_ATP-bd"/>
</dbReference>
<dbReference type="Gene3D" id="3.40.50.300">
    <property type="entry name" value="P-loop containing nucleotide triphosphate hydrolases"/>
    <property type="match status" value="1"/>
</dbReference>
<dbReference type="GO" id="GO:0005524">
    <property type="term" value="F:ATP binding"/>
    <property type="evidence" value="ECO:0007669"/>
    <property type="project" value="UniProtKB-KW"/>
</dbReference>
<evidence type="ECO:0000256" key="4">
    <source>
        <dbReference type="ARBA" id="ARBA00020019"/>
    </source>
</evidence>
<dbReference type="PANTHER" id="PTHR43166:SF30">
    <property type="entry name" value="METHIONINE IMPORT ATP-BINDING PROTEIN METN"/>
    <property type="match status" value="1"/>
</dbReference>
<evidence type="ECO:0000256" key="3">
    <source>
        <dbReference type="ARBA" id="ARBA00005417"/>
    </source>
</evidence>
<feature type="domain" description="ABC transporter" evidence="13">
    <location>
        <begin position="30"/>
        <end position="270"/>
    </location>
</feature>
<protein>
    <recommendedName>
        <fullName evidence="4">Cell division ATP-binding protein FtsE</fullName>
    </recommendedName>
</protein>
<evidence type="ECO:0000313" key="14">
    <source>
        <dbReference type="EMBL" id="PCF95565.1"/>
    </source>
</evidence>
<dbReference type="PROSITE" id="PS50893">
    <property type="entry name" value="ABC_TRANSPORTER_2"/>
    <property type="match status" value="1"/>
</dbReference>
<comment type="caution">
    <text evidence="14">The sequence shown here is derived from an EMBL/GenBank/DDBJ whole genome shotgun (WGS) entry which is preliminary data.</text>
</comment>
<dbReference type="Pfam" id="PF00005">
    <property type="entry name" value="ABC_tran"/>
    <property type="match status" value="1"/>
</dbReference>
<proteinExistence type="inferred from homology"/>